<dbReference type="Proteomes" id="UP000639772">
    <property type="component" value="Unassembled WGS sequence"/>
</dbReference>
<feature type="compositionally biased region" description="Basic and acidic residues" evidence="1">
    <location>
        <begin position="129"/>
        <end position="139"/>
    </location>
</feature>
<evidence type="ECO:0000313" key="3">
    <source>
        <dbReference type="Proteomes" id="UP000639772"/>
    </source>
</evidence>
<reference evidence="2 3" key="1">
    <citation type="journal article" date="2020" name="Nat. Food">
        <title>A phased Vanilla planifolia genome enables genetic improvement of flavour and production.</title>
        <authorList>
            <person name="Hasing T."/>
            <person name="Tang H."/>
            <person name="Brym M."/>
            <person name="Khazi F."/>
            <person name="Huang T."/>
            <person name="Chambers A.H."/>
        </authorList>
    </citation>
    <scope>NUCLEOTIDE SEQUENCE [LARGE SCALE GENOMIC DNA]</scope>
    <source>
        <tissue evidence="2">Leaf</tissue>
    </source>
</reference>
<accession>A0A835V7I3</accession>
<dbReference type="OrthoDB" id="1937665at2759"/>
<evidence type="ECO:0000256" key="1">
    <source>
        <dbReference type="SAM" id="MobiDB-lite"/>
    </source>
</evidence>
<protein>
    <submittedName>
        <fullName evidence="2">Uncharacterized protein</fullName>
    </submittedName>
</protein>
<name>A0A835V7I3_VANPL</name>
<feature type="compositionally biased region" description="Basic and acidic residues" evidence="1">
    <location>
        <begin position="91"/>
        <end position="109"/>
    </location>
</feature>
<dbReference type="AlphaFoldDB" id="A0A835V7I3"/>
<organism evidence="2 3">
    <name type="scientific">Vanilla planifolia</name>
    <name type="common">Vanilla</name>
    <dbReference type="NCBI Taxonomy" id="51239"/>
    <lineage>
        <taxon>Eukaryota</taxon>
        <taxon>Viridiplantae</taxon>
        <taxon>Streptophyta</taxon>
        <taxon>Embryophyta</taxon>
        <taxon>Tracheophyta</taxon>
        <taxon>Spermatophyta</taxon>
        <taxon>Magnoliopsida</taxon>
        <taxon>Liliopsida</taxon>
        <taxon>Asparagales</taxon>
        <taxon>Orchidaceae</taxon>
        <taxon>Vanilloideae</taxon>
        <taxon>Vanilleae</taxon>
        <taxon>Vanilla</taxon>
    </lineage>
</organism>
<feature type="region of interest" description="Disordered" evidence="1">
    <location>
        <begin position="40"/>
        <end position="139"/>
    </location>
</feature>
<dbReference type="EMBL" id="JADCNM010000004">
    <property type="protein sequence ID" value="KAG0487448.1"/>
    <property type="molecule type" value="Genomic_DNA"/>
</dbReference>
<gene>
    <name evidence="2" type="ORF">HPP92_009543</name>
</gene>
<feature type="compositionally biased region" description="Polar residues" evidence="1">
    <location>
        <begin position="110"/>
        <end position="125"/>
    </location>
</feature>
<feature type="region of interest" description="Disordered" evidence="1">
    <location>
        <begin position="184"/>
        <end position="226"/>
    </location>
</feature>
<comment type="caution">
    <text evidence="2">The sequence shown here is derived from an EMBL/GenBank/DDBJ whole genome shotgun (WGS) entry which is preliminary data.</text>
</comment>
<evidence type="ECO:0000313" key="2">
    <source>
        <dbReference type="EMBL" id="KAG0487448.1"/>
    </source>
</evidence>
<proteinExistence type="predicted"/>
<sequence length="267" mass="28740">MASSSLRRCCLPALLIRCGSSTSQTNLAKIIAIISTVPPVSSPLLPEPSTDVDLDLKLGPSQEMRSGPLPSASGEANRDAIPTANSGVVDPLDRTEESTVGKGTTEERQVSTAESSALEMSSTGECSPDVDRNQQKDATEASEIITYTKVDDLIRGETKGSATEGYLGLLLEAARQVAVECGDEGPVHEKASKPTSDLAEGSGMRKSSTTSAARSKRRRTRTATMFDVYEETEPVVRSNRGRNQALPSRFRDSVLEPWRKLPTMLRR</sequence>
<feature type="compositionally biased region" description="Low complexity" evidence="1">
    <location>
        <begin position="40"/>
        <end position="49"/>
    </location>
</feature>